<feature type="region of interest" description="Disordered" evidence="1">
    <location>
        <begin position="1"/>
        <end position="28"/>
    </location>
</feature>
<keyword evidence="2" id="KW-1133">Transmembrane helix</keyword>
<accession>A0A2N5VCJ1</accession>
<gene>
    <name evidence="4" type="ORF">PCANC_04810</name>
    <name evidence="3" type="ORF">PCASD_04112</name>
</gene>
<evidence type="ECO:0000313" key="3">
    <source>
        <dbReference type="EMBL" id="PLW47702.1"/>
    </source>
</evidence>
<evidence type="ECO:0000256" key="2">
    <source>
        <dbReference type="SAM" id="Phobius"/>
    </source>
</evidence>
<keyword evidence="2" id="KW-0812">Transmembrane</keyword>
<dbReference type="EMBL" id="PGCJ01000020">
    <property type="protein sequence ID" value="PLW56498.1"/>
    <property type="molecule type" value="Genomic_DNA"/>
</dbReference>
<keyword evidence="5" id="KW-1185">Reference proteome</keyword>
<feature type="compositionally biased region" description="Basic and acidic residues" evidence="1">
    <location>
        <begin position="15"/>
        <end position="24"/>
    </location>
</feature>
<evidence type="ECO:0000313" key="6">
    <source>
        <dbReference type="Proteomes" id="UP000235392"/>
    </source>
</evidence>
<organism evidence="3 6">
    <name type="scientific">Puccinia coronata f. sp. avenae</name>
    <dbReference type="NCBI Taxonomy" id="200324"/>
    <lineage>
        <taxon>Eukaryota</taxon>
        <taxon>Fungi</taxon>
        <taxon>Dikarya</taxon>
        <taxon>Basidiomycota</taxon>
        <taxon>Pucciniomycotina</taxon>
        <taxon>Pucciniomycetes</taxon>
        <taxon>Pucciniales</taxon>
        <taxon>Pucciniaceae</taxon>
        <taxon>Puccinia</taxon>
    </lineage>
</organism>
<sequence>MPPALRVPPPRRAARKESGHMHPRGDHRHSRSLSLFHFYFYFYLALLHTYSLHSTTNSSLRRMTMRRWQ</sequence>
<dbReference type="Proteomes" id="UP000235392">
    <property type="component" value="Unassembled WGS sequence"/>
</dbReference>
<reference evidence="5 6" key="1">
    <citation type="submission" date="2017-11" db="EMBL/GenBank/DDBJ databases">
        <title>De novo assembly and phasing of dikaryotic genomes from two isolates of Puccinia coronata f. sp. avenae, the causal agent of oat crown rust.</title>
        <authorList>
            <person name="Miller M.E."/>
            <person name="Zhang Y."/>
            <person name="Omidvar V."/>
            <person name="Sperschneider J."/>
            <person name="Schwessinger B."/>
            <person name="Raley C."/>
            <person name="Palmer J.M."/>
            <person name="Garnica D."/>
            <person name="Upadhyaya N."/>
            <person name="Rathjen J."/>
            <person name="Taylor J.M."/>
            <person name="Park R.F."/>
            <person name="Dodds P.N."/>
            <person name="Hirsch C.D."/>
            <person name="Kianian S.F."/>
            <person name="Figueroa M."/>
        </authorList>
    </citation>
    <scope>NUCLEOTIDE SEQUENCE [LARGE SCALE GENOMIC DNA]</scope>
    <source>
        <strain evidence="4">12NC29</strain>
        <strain evidence="3">12SD80</strain>
    </source>
</reference>
<evidence type="ECO:0000256" key="1">
    <source>
        <dbReference type="SAM" id="MobiDB-lite"/>
    </source>
</evidence>
<dbReference type="Proteomes" id="UP000235388">
    <property type="component" value="Unassembled WGS sequence"/>
</dbReference>
<protein>
    <submittedName>
        <fullName evidence="3">Uncharacterized protein</fullName>
    </submittedName>
</protein>
<keyword evidence="2" id="KW-0472">Membrane</keyword>
<comment type="caution">
    <text evidence="3">The sequence shown here is derived from an EMBL/GenBank/DDBJ whole genome shotgun (WGS) entry which is preliminary data.</text>
</comment>
<evidence type="ECO:0000313" key="5">
    <source>
        <dbReference type="Proteomes" id="UP000235388"/>
    </source>
</evidence>
<dbReference type="EMBL" id="PGCI01000029">
    <property type="protein sequence ID" value="PLW47702.1"/>
    <property type="molecule type" value="Genomic_DNA"/>
</dbReference>
<feature type="transmembrane region" description="Helical" evidence="2">
    <location>
        <begin position="38"/>
        <end position="60"/>
    </location>
</feature>
<dbReference type="AlphaFoldDB" id="A0A2N5VCJ1"/>
<feature type="compositionally biased region" description="Pro residues" evidence="1">
    <location>
        <begin position="1"/>
        <end position="11"/>
    </location>
</feature>
<proteinExistence type="predicted"/>
<name>A0A2N5VCJ1_9BASI</name>
<evidence type="ECO:0000313" key="4">
    <source>
        <dbReference type="EMBL" id="PLW56498.1"/>
    </source>
</evidence>